<dbReference type="RefSeq" id="WP_007078783.1">
    <property type="nucleotide sequence ID" value="NZ_CM001024.1"/>
</dbReference>
<dbReference type="HOGENOM" id="CLU_050509_0_0_11"/>
<dbReference type="InterPro" id="IPR036291">
    <property type="entry name" value="NAD(P)-bd_dom_sf"/>
</dbReference>
<comment type="caution">
    <text evidence="2">The sequence shown here is derived from an EMBL/GenBank/DDBJ whole genome shotgun (WGS) entry which is preliminary data.</text>
</comment>
<sequence>MSERQHQDRTLRVVQWGTGNVGRHALVGIDARPDLELVGLWVSNPDKVGHDAGRLAGLDRDLGVLATNDVDEIIALAPDCVVNCAMADDRLFEAIADLERLLAAGINVVSSGPVFLQFPSGAAAGMAEGVEKAAADGGVSLFVNGIDPGFANDWLPLSLTSISERIDQVRCSEVLNYNTYDQKMIVFDTMGFGLPMDHVPMLLQPGILSLAWGSVVHQIAAGLGVELDDVEEFYERLPATESFDIDCGRIEEGTVAGLHFEVRGMVGGKAVVVLEHVTRVHDDIGPDWPQPAGLGCYRVEVRGEPNYTLDLQLLGTDGDHNTAGLKATAMRLVNSVPAVVAAEPGLVTALDLPLVTGKGLVVR</sequence>
<organism evidence="2 3">
    <name type="scientific">Aeromicrobium marinum DSM 15272</name>
    <dbReference type="NCBI Taxonomy" id="585531"/>
    <lineage>
        <taxon>Bacteria</taxon>
        <taxon>Bacillati</taxon>
        <taxon>Actinomycetota</taxon>
        <taxon>Actinomycetes</taxon>
        <taxon>Propionibacteriales</taxon>
        <taxon>Nocardioidaceae</taxon>
        <taxon>Aeromicrobium</taxon>
    </lineage>
</organism>
<protein>
    <submittedName>
        <fullName evidence="2">Dihydrodipicolinate reductase domain protein</fullName>
    </submittedName>
</protein>
<dbReference type="AlphaFoldDB" id="E2SEU6"/>
<dbReference type="CDD" id="cd24146">
    <property type="entry name" value="nat-AmDH_N_like"/>
    <property type="match status" value="1"/>
</dbReference>
<evidence type="ECO:0000259" key="1">
    <source>
        <dbReference type="Pfam" id="PF19328"/>
    </source>
</evidence>
<evidence type="ECO:0000313" key="2">
    <source>
        <dbReference type="EMBL" id="EFQ82393.1"/>
    </source>
</evidence>
<keyword evidence="3" id="KW-1185">Reference proteome</keyword>
<dbReference type="Gene3D" id="3.40.50.720">
    <property type="entry name" value="NAD(P)-binding Rossmann-like Domain"/>
    <property type="match status" value="1"/>
</dbReference>
<dbReference type="Proteomes" id="UP000003111">
    <property type="component" value="Unassembled WGS sequence"/>
</dbReference>
<dbReference type="SUPFAM" id="SSF51735">
    <property type="entry name" value="NAD(P)-binding Rossmann-fold domains"/>
    <property type="match status" value="1"/>
</dbReference>
<name>E2SEU6_9ACTN</name>
<dbReference type="EMBL" id="ACLF03000008">
    <property type="protein sequence ID" value="EFQ82393.1"/>
    <property type="molecule type" value="Genomic_DNA"/>
</dbReference>
<gene>
    <name evidence="2" type="ORF">HMPREF0063_12555</name>
</gene>
<evidence type="ECO:0000313" key="3">
    <source>
        <dbReference type="Proteomes" id="UP000003111"/>
    </source>
</evidence>
<dbReference type="InterPro" id="IPR045760">
    <property type="entry name" value="DAP_DH_C"/>
</dbReference>
<dbReference type="OrthoDB" id="4759936at2"/>
<proteinExistence type="predicted"/>
<feature type="domain" description="2,4-diaminopentanoate dehydrogenase C-terminal" evidence="1">
    <location>
        <begin position="152"/>
        <end position="355"/>
    </location>
</feature>
<accession>E2SEU6</accession>
<dbReference type="STRING" id="585531.HMPREF0063_12555"/>
<reference evidence="2" key="1">
    <citation type="submission" date="2010-08" db="EMBL/GenBank/DDBJ databases">
        <authorList>
            <person name="Muzny D."/>
            <person name="Qin X."/>
            <person name="Buhay C."/>
            <person name="Dugan-Rocha S."/>
            <person name="Ding Y."/>
            <person name="Chen G."/>
            <person name="Hawes A."/>
            <person name="Holder M."/>
            <person name="Jhangiani S."/>
            <person name="Johnson A."/>
            <person name="Khan Z."/>
            <person name="Li Z."/>
            <person name="Liu W."/>
            <person name="Liu X."/>
            <person name="Perez L."/>
            <person name="Shen H."/>
            <person name="Wang Q."/>
            <person name="Watt J."/>
            <person name="Xi L."/>
            <person name="Xin Y."/>
            <person name="Zhou J."/>
            <person name="Deng J."/>
            <person name="Jiang H."/>
            <person name="Liu Y."/>
            <person name="Qu J."/>
            <person name="Song X.-Z."/>
            <person name="Zhang L."/>
            <person name="Villasana D."/>
            <person name="Johnson A."/>
            <person name="Liu J."/>
            <person name="Liyanage D."/>
            <person name="Lorensuhewa L."/>
            <person name="Robinson T."/>
            <person name="Song A."/>
            <person name="Song B.-B."/>
            <person name="Dinh H."/>
            <person name="Thornton R."/>
            <person name="Coyle M."/>
            <person name="Francisco L."/>
            <person name="Jackson L."/>
            <person name="Javaid M."/>
            <person name="Korchina V."/>
            <person name="Kovar C."/>
            <person name="Mata R."/>
            <person name="Mathew T."/>
            <person name="Ngo R."/>
            <person name="Nguyen L."/>
            <person name="Nguyen N."/>
            <person name="Okwuonu G."/>
            <person name="Ongeri F."/>
            <person name="Pham C."/>
            <person name="Simmons D."/>
            <person name="Wilczek-Boney K."/>
            <person name="Hale W."/>
            <person name="Jakkamsetti A."/>
            <person name="Pham P."/>
            <person name="Ruth R."/>
            <person name="San Lucas F."/>
            <person name="Warren J."/>
            <person name="Zhang J."/>
            <person name="Zhao Z."/>
            <person name="Zhou C."/>
            <person name="Zhu D."/>
            <person name="Lee S."/>
            <person name="Bess C."/>
            <person name="Blankenburg K."/>
            <person name="Forbes L."/>
            <person name="Fu Q."/>
            <person name="Gubbala S."/>
            <person name="Hirani K."/>
            <person name="Jayaseelan J.C."/>
            <person name="Lara F."/>
            <person name="Munidasa M."/>
            <person name="Palculict T."/>
            <person name="Patil S."/>
            <person name="Pu L.-L."/>
            <person name="Saada N."/>
            <person name="Tang L."/>
            <person name="Weissenberger G."/>
            <person name="Zhu Y."/>
            <person name="Hemphill L."/>
            <person name="Shang Y."/>
            <person name="Youmans B."/>
            <person name="Ayvaz T."/>
            <person name="Ross M."/>
            <person name="Santibanez J."/>
            <person name="Aqrawi P."/>
            <person name="Gross S."/>
            <person name="Joshi V."/>
            <person name="Fowler G."/>
            <person name="Nazareth L."/>
            <person name="Reid J."/>
            <person name="Worley K."/>
            <person name="Petrosino J."/>
            <person name="Highlander S."/>
            <person name="Gibbs R."/>
        </authorList>
    </citation>
    <scope>NUCLEOTIDE SEQUENCE [LARGE SCALE GENOMIC DNA]</scope>
    <source>
        <strain evidence="2">DSM 15272</strain>
    </source>
</reference>
<dbReference type="eggNOG" id="COG3804">
    <property type="taxonomic scope" value="Bacteria"/>
</dbReference>
<dbReference type="Pfam" id="PF19328">
    <property type="entry name" value="DAP_DH_C"/>
    <property type="match status" value="1"/>
</dbReference>